<proteinExistence type="predicted"/>
<evidence type="ECO:0000313" key="2">
    <source>
        <dbReference type="Proteomes" id="UP000805193"/>
    </source>
</evidence>
<comment type="caution">
    <text evidence="1">The sequence shown here is derived from an EMBL/GenBank/DDBJ whole genome shotgun (WGS) entry which is preliminary data.</text>
</comment>
<reference evidence="1 2" key="1">
    <citation type="journal article" date="2020" name="Cell">
        <title>Large-Scale Comparative Analyses of Tick Genomes Elucidate Their Genetic Diversity and Vector Capacities.</title>
        <authorList>
            <consortium name="Tick Genome and Microbiome Consortium (TIGMIC)"/>
            <person name="Jia N."/>
            <person name="Wang J."/>
            <person name="Shi W."/>
            <person name="Du L."/>
            <person name="Sun Y."/>
            <person name="Zhan W."/>
            <person name="Jiang J.F."/>
            <person name="Wang Q."/>
            <person name="Zhang B."/>
            <person name="Ji P."/>
            <person name="Bell-Sakyi L."/>
            <person name="Cui X.M."/>
            <person name="Yuan T.T."/>
            <person name="Jiang B.G."/>
            <person name="Yang W.F."/>
            <person name="Lam T.T."/>
            <person name="Chang Q.C."/>
            <person name="Ding S.J."/>
            <person name="Wang X.J."/>
            <person name="Zhu J.G."/>
            <person name="Ruan X.D."/>
            <person name="Zhao L."/>
            <person name="Wei J.T."/>
            <person name="Ye R.Z."/>
            <person name="Que T.C."/>
            <person name="Du C.H."/>
            <person name="Zhou Y.H."/>
            <person name="Cheng J.X."/>
            <person name="Dai P.F."/>
            <person name="Guo W.B."/>
            <person name="Han X.H."/>
            <person name="Huang E.J."/>
            <person name="Li L.F."/>
            <person name="Wei W."/>
            <person name="Gao Y.C."/>
            <person name="Liu J.Z."/>
            <person name="Shao H.Z."/>
            <person name="Wang X."/>
            <person name="Wang C.C."/>
            <person name="Yang T.C."/>
            <person name="Huo Q.B."/>
            <person name="Li W."/>
            <person name="Chen H.Y."/>
            <person name="Chen S.E."/>
            <person name="Zhou L.G."/>
            <person name="Ni X.B."/>
            <person name="Tian J.H."/>
            <person name="Sheng Y."/>
            <person name="Liu T."/>
            <person name="Pan Y.S."/>
            <person name="Xia L.Y."/>
            <person name="Li J."/>
            <person name="Zhao F."/>
            <person name="Cao W.C."/>
        </authorList>
    </citation>
    <scope>NUCLEOTIDE SEQUENCE [LARGE SCALE GENOMIC DNA]</scope>
    <source>
        <strain evidence="1">Iper-2018</strain>
    </source>
</reference>
<organism evidence="1 2">
    <name type="scientific">Ixodes persulcatus</name>
    <name type="common">Taiga tick</name>
    <dbReference type="NCBI Taxonomy" id="34615"/>
    <lineage>
        <taxon>Eukaryota</taxon>
        <taxon>Metazoa</taxon>
        <taxon>Ecdysozoa</taxon>
        <taxon>Arthropoda</taxon>
        <taxon>Chelicerata</taxon>
        <taxon>Arachnida</taxon>
        <taxon>Acari</taxon>
        <taxon>Parasitiformes</taxon>
        <taxon>Ixodida</taxon>
        <taxon>Ixodoidea</taxon>
        <taxon>Ixodidae</taxon>
        <taxon>Ixodinae</taxon>
        <taxon>Ixodes</taxon>
    </lineage>
</organism>
<keyword evidence="2" id="KW-1185">Reference proteome</keyword>
<gene>
    <name evidence="1" type="ORF">HPB47_019678</name>
</gene>
<accession>A0AC60QHG4</accession>
<sequence>MPSLRARLLTFGMEIFSETYRFNSEIPEIGDGEAAATPGGGNTGVYLEEVVEKMLQDGRAEAQDLSAAGEEAQPTSAGRGPATTGETGCNETTTDGMRFRPVHLAPHTASRSRNRRRHGSCRTLRSLQSVIKVMG</sequence>
<name>A0AC60QHG4_IXOPE</name>
<protein>
    <submittedName>
        <fullName evidence="1">Uncharacterized protein</fullName>
    </submittedName>
</protein>
<dbReference type="EMBL" id="JABSTQ010009037">
    <property type="protein sequence ID" value="KAG0433692.1"/>
    <property type="molecule type" value="Genomic_DNA"/>
</dbReference>
<evidence type="ECO:0000313" key="1">
    <source>
        <dbReference type="EMBL" id="KAG0433692.1"/>
    </source>
</evidence>
<dbReference type="Proteomes" id="UP000805193">
    <property type="component" value="Unassembled WGS sequence"/>
</dbReference>